<evidence type="ECO:0000313" key="1">
    <source>
        <dbReference type="EMBL" id="RDW18429.1"/>
    </source>
</evidence>
<dbReference type="OrthoDB" id="2828299at2"/>
<dbReference type="EMBL" id="PIOC01000017">
    <property type="protein sequence ID" value="RDW18429.1"/>
    <property type="molecule type" value="Genomic_DNA"/>
</dbReference>
<dbReference type="RefSeq" id="WP_115773608.1">
    <property type="nucleotide sequence ID" value="NZ_PIOC01000017.1"/>
</dbReference>
<sequence>MKYVMEALKRKEAEEKLPVIRMEIDYELVTLYDAMQEKDKLQIIKTKDRLEALRIQMLEIENEV</sequence>
<dbReference type="AlphaFoldDB" id="A0A3D8PTG8"/>
<gene>
    <name evidence="1" type="ORF">CWR48_12720</name>
</gene>
<comment type="caution">
    <text evidence="1">The sequence shown here is derived from an EMBL/GenBank/DDBJ whole genome shotgun (WGS) entry which is preliminary data.</text>
</comment>
<proteinExistence type="predicted"/>
<keyword evidence="2" id="KW-1185">Reference proteome</keyword>
<protein>
    <submittedName>
        <fullName evidence="1">Uncharacterized protein</fullName>
    </submittedName>
</protein>
<organism evidence="1 2">
    <name type="scientific">Oceanobacillus arenosus</name>
    <dbReference type="NCBI Taxonomy" id="1229153"/>
    <lineage>
        <taxon>Bacteria</taxon>
        <taxon>Bacillati</taxon>
        <taxon>Bacillota</taxon>
        <taxon>Bacilli</taxon>
        <taxon>Bacillales</taxon>
        <taxon>Bacillaceae</taxon>
        <taxon>Oceanobacillus</taxon>
    </lineage>
</organism>
<evidence type="ECO:0000313" key="2">
    <source>
        <dbReference type="Proteomes" id="UP000257143"/>
    </source>
</evidence>
<name>A0A3D8PTG8_9BACI</name>
<reference evidence="2" key="1">
    <citation type="submission" date="2017-11" db="EMBL/GenBank/DDBJ databases">
        <authorList>
            <person name="Zhu W."/>
        </authorList>
    </citation>
    <scope>NUCLEOTIDE SEQUENCE [LARGE SCALE GENOMIC DNA]</scope>
    <source>
        <strain evidence="2">CAU 1183</strain>
    </source>
</reference>
<accession>A0A3D8PTG8</accession>
<dbReference type="Proteomes" id="UP000257143">
    <property type="component" value="Unassembled WGS sequence"/>
</dbReference>